<evidence type="ECO:0000256" key="12">
    <source>
        <dbReference type="PIRSR" id="PIRSR001492-2"/>
    </source>
</evidence>
<feature type="binding site" evidence="9 13">
    <location>
        <position position="21"/>
    </location>
    <ligand>
        <name>Mn(2+)</name>
        <dbReference type="ChEBI" id="CHEBI:29035"/>
        <label>2</label>
    </ligand>
</feature>
<feature type="binding site" evidence="9 12">
    <location>
        <position position="340"/>
    </location>
    <ligand>
        <name>substrate</name>
    </ligand>
</feature>
<dbReference type="GO" id="GO:0005829">
    <property type="term" value="C:cytosol"/>
    <property type="evidence" value="ECO:0007669"/>
    <property type="project" value="TreeGrafter"/>
</dbReference>
<dbReference type="GO" id="GO:0006096">
    <property type="term" value="P:glycolytic process"/>
    <property type="evidence" value="ECO:0007669"/>
    <property type="project" value="UniProtKB-UniRule"/>
</dbReference>
<feature type="binding site" evidence="9 13">
    <location>
        <position position="450"/>
    </location>
    <ligand>
        <name>Mn(2+)</name>
        <dbReference type="ChEBI" id="CHEBI:29035"/>
        <label>2</label>
    </ligand>
</feature>
<feature type="binding site" evidence="9 13">
    <location>
        <position position="412"/>
    </location>
    <ligand>
        <name>Mn(2+)</name>
        <dbReference type="ChEBI" id="CHEBI:29035"/>
        <label>1</label>
    </ligand>
</feature>
<organism evidence="16 17">
    <name type="scientific">Desulfovibrio legallii</name>
    <dbReference type="NCBI Taxonomy" id="571438"/>
    <lineage>
        <taxon>Bacteria</taxon>
        <taxon>Pseudomonadati</taxon>
        <taxon>Thermodesulfobacteriota</taxon>
        <taxon>Desulfovibrionia</taxon>
        <taxon>Desulfovibrionales</taxon>
        <taxon>Desulfovibrionaceae</taxon>
        <taxon>Desulfovibrio</taxon>
    </lineage>
</organism>
<dbReference type="InterPro" id="IPR006124">
    <property type="entry name" value="Metalloenzyme"/>
</dbReference>
<feature type="binding site" evidence="9 13">
    <location>
        <position position="408"/>
    </location>
    <ligand>
        <name>Mn(2+)</name>
        <dbReference type="ChEBI" id="CHEBI:29035"/>
        <label>1</label>
    </ligand>
</feature>
<comment type="similarity">
    <text evidence="4 9">Belongs to the BPG-independent phosphoglycerate mutase family.</text>
</comment>
<dbReference type="GO" id="GO:0030145">
    <property type="term" value="F:manganese ion binding"/>
    <property type="evidence" value="ECO:0007669"/>
    <property type="project" value="UniProtKB-UniRule"/>
</dbReference>
<comment type="caution">
    <text evidence="16">The sequence shown here is derived from an EMBL/GenBank/DDBJ whole genome shotgun (WGS) entry which is preliminary data.</text>
</comment>
<feature type="domain" description="Metalloenzyme" evidence="14">
    <location>
        <begin position="14"/>
        <end position="504"/>
    </location>
</feature>
<comment type="subunit">
    <text evidence="9">Monomer.</text>
</comment>
<gene>
    <name evidence="9" type="primary">gpmI</name>
    <name evidence="16" type="ORF">EB812_11205</name>
</gene>
<evidence type="ECO:0000256" key="6">
    <source>
        <dbReference type="ARBA" id="ARBA00023152"/>
    </source>
</evidence>
<feature type="binding site" evidence="9 12">
    <location>
        <position position="193"/>
    </location>
    <ligand>
        <name>substrate</name>
    </ligand>
</feature>
<dbReference type="SUPFAM" id="SSF53649">
    <property type="entry name" value="Alkaline phosphatase-like"/>
    <property type="match status" value="1"/>
</dbReference>
<keyword evidence="8 9" id="KW-0413">Isomerase</keyword>
<dbReference type="Proteomes" id="UP000292919">
    <property type="component" value="Unassembled WGS sequence"/>
</dbReference>
<dbReference type="NCBIfam" id="TIGR01307">
    <property type="entry name" value="pgm_bpd_ind"/>
    <property type="match status" value="1"/>
</dbReference>
<protein>
    <recommendedName>
        <fullName evidence="9 10">2,3-bisphosphoglycerate-independent phosphoglycerate mutase</fullName>
        <shortName evidence="9">BPG-independent PGAM</shortName>
        <shortName evidence="9">Phosphoglyceromutase</shortName>
        <shortName evidence="9">iPGM</shortName>
        <ecNumber evidence="9 10">5.4.2.12</ecNumber>
    </recommendedName>
</protein>
<reference evidence="16 17" key="1">
    <citation type="submission" date="2018-12" db="EMBL/GenBank/DDBJ databases">
        <title>First genome draft of Desulfovibrio legallis sp. nov.</title>
        <authorList>
            <person name="Ben Dhia O."/>
            <person name="Najjari A."/>
            <person name="Ferjani R."/>
            <person name="Fhoula I."/>
            <person name="Fardeau M.-L."/>
            <person name="Boudabbous A."/>
            <person name="Ouzari H.I."/>
        </authorList>
    </citation>
    <scope>NUCLEOTIDE SEQUENCE [LARGE SCALE GENOMIC DNA]</scope>
    <source>
        <strain evidence="16 17">H1T</strain>
    </source>
</reference>
<feature type="active site" description="Phosphoserine intermediate" evidence="9 11">
    <location>
        <position position="71"/>
    </location>
</feature>
<dbReference type="Pfam" id="PF06415">
    <property type="entry name" value="iPGM_N"/>
    <property type="match status" value="1"/>
</dbReference>
<evidence type="ECO:0000256" key="3">
    <source>
        <dbReference type="ARBA" id="ARBA00004798"/>
    </source>
</evidence>
<accession>A0A6H3F8E4</accession>
<evidence type="ECO:0000256" key="13">
    <source>
        <dbReference type="PIRSR" id="PIRSR001492-3"/>
    </source>
</evidence>
<feature type="domain" description="BPG-independent PGAM N-terminal" evidence="15">
    <location>
        <begin position="91"/>
        <end position="303"/>
    </location>
</feature>
<dbReference type="InterPro" id="IPR017850">
    <property type="entry name" value="Alkaline_phosphatase_core_sf"/>
</dbReference>
<comment type="function">
    <text evidence="2 9">Catalyzes the interconversion of 2-phosphoglycerate and 3-phosphoglycerate.</text>
</comment>
<keyword evidence="5 9" id="KW-0479">Metal-binding</keyword>
<evidence type="ECO:0000259" key="14">
    <source>
        <dbReference type="Pfam" id="PF01676"/>
    </source>
</evidence>
<dbReference type="RefSeq" id="WP_130958305.1">
    <property type="nucleotide sequence ID" value="NZ_JBHSHA010000017.1"/>
</dbReference>
<evidence type="ECO:0000256" key="5">
    <source>
        <dbReference type="ARBA" id="ARBA00022723"/>
    </source>
</evidence>
<dbReference type="Gene3D" id="3.40.1450.10">
    <property type="entry name" value="BPG-independent phosphoglycerate mutase, domain B"/>
    <property type="match status" value="1"/>
</dbReference>
<dbReference type="AlphaFoldDB" id="A0A6H3F8E4"/>
<feature type="binding site" evidence="9 13">
    <location>
        <position position="71"/>
    </location>
    <ligand>
        <name>Mn(2+)</name>
        <dbReference type="ChEBI" id="CHEBI:29035"/>
        <label>2</label>
    </ligand>
</feature>
<evidence type="ECO:0000256" key="1">
    <source>
        <dbReference type="ARBA" id="ARBA00000370"/>
    </source>
</evidence>
<dbReference type="FunFam" id="3.40.1450.10:FF:000002">
    <property type="entry name" value="2,3-bisphosphoglycerate-independent phosphoglycerate mutase"/>
    <property type="match status" value="1"/>
</dbReference>
<evidence type="ECO:0000256" key="7">
    <source>
        <dbReference type="ARBA" id="ARBA00023211"/>
    </source>
</evidence>
<sequence length="522" mass="55619">MTQSRPAGSAALTPTLLLILDGWGLAEPGPGNAPWLAQTPNLDALNAACPHSRLAASGRDVGLPAGYMGNSEVGHLNIGAGRVIYQDMTRIDLALEDGSFAANPVLTALLDTAARTGGRLHLAGLLSDGGVHSHIRHLEALCALAHARKVPVRIHCFMDGRDRAPHSGAGYMRDLLTAIRDQPGARVASMAGRYYAMDRDKHWERLALAWQALVHGQPRTDLDPVAAVEASYEAGITDEFIKPVAFAGDEIPGMADGDALFFFNFRADRIRQLTQAIIQPDFAGFDRGRLPQLAVVASMTAYEASFAIPVAFPKEAVVGGLGELAAAHGLRQLRLAETEKYAHVTYFFNGGVEEPFPGEDRILVPSPRDVATYDLKPAMSAAQVTDKFVEAWNSGVYDLVVCNLANGDMVGHTGVLPAAIAACETVDQCVGRMAAAVRNRQGRMLIIADHGNCENMLTPDGQPQTAHTTNPVPCILLQPDGLRHPLADGRLADVAPTLLALWGLPTSPAMTGRDLTGEHTLG</sequence>
<dbReference type="InterPro" id="IPR036646">
    <property type="entry name" value="PGAM_B_sf"/>
</dbReference>
<comment type="pathway">
    <text evidence="3 9">Carbohydrate degradation; glycolysis; pyruvate from D-glyceraldehyde 3-phosphate: step 3/5.</text>
</comment>
<feature type="binding site" evidence="9 12">
    <location>
        <position position="132"/>
    </location>
    <ligand>
        <name>substrate</name>
    </ligand>
</feature>
<dbReference type="PIRSF" id="PIRSF001492">
    <property type="entry name" value="IPGAM"/>
    <property type="match status" value="1"/>
</dbReference>
<evidence type="ECO:0000256" key="11">
    <source>
        <dbReference type="PIRSR" id="PIRSR001492-1"/>
    </source>
</evidence>
<feature type="binding site" evidence="9 12">
    <location>
        <position position="199"/>
    </location>
    <ligand>
        <name>substrate</name>
    </ligand>
</feature>
<evidence type="ECO:0000256" key="9">
    <source>
        <dbReference type="HAMAP-Rule" id="MF_01038"/>
    </source>
</evidence>
<dbReference type="PANTHER" id="PTHR31637">
    <property type="entry name" value="2,3-BISPHOSPHOGLYCERATE-INDEPENDENT PHOSPHOGLYCERATE MUTASE"/>
    <property type="match status" value="1"/>
</dbReference>
<comment type="catalytic activity">
    <reaction evidence="1 9">
        <text>(2R)-2-phosphoglycerate = (2R)-3-phosphoglycerate</text>
        <dbReference type="Rhea" id="RHEA:15901"/>
        <dbReference type="ChEBI" id="CHEBI:58272"/>
        <dbReference type="ChEBI" id="CHEBI:58289"/>
        <dbReference type="EC" id="5.4.2.12"/>
    </reaction>
</comment>
<feature type="binding site" evidence="9 13">
    <location>
        <position position="467"/>
    </location>
    <ligand>
        <name>Mn(2+)</name>
        <dbReference type="ChEBI" id="CHEBI:29035"/>
        <label>1</label>
    </ligand>
</feature>
<keyword evidence="7 9" id="KW-0464">Manganese</keyword>
<dbReference type="Pfam" id="PF01676">
    <property type="entry name" value="Metalloenzyme"/>
    <property type="match status" value="1"/>
</dbReference>
<dbReference type="CDD" id="cd16010">
    <property type="entry name" value="iPGM"/>
    <property type="match status" value="1"/>
</dbReference>
<evidence type="ECO:0000313" key="17">
    <source>
        <dbReference type="Proteomes" id="UP000292919"/>
    </source>
</evidence>
<evidence type="ECO:0000256" key="4">
    <source>
        <dbReference type="ARBA" id="ARBA00008819"/>
    </source>
</evidence>
<dbReference type="HAMAP" id="MF_01038">
    <property type="entry name" value="GpmI"/>
    <property type="match status" value="1"/>
</dbReference>
<dbReference type="EC" id="5.4.2.12" evidence="9 10"/>
<evidence type="ECO:0000256" key="8">
    <source>
        <dbReference type="ARBA" id="ARBA00023235"/>
    </source>
</evidence>
<dbReference type="GO" id="GO:0004619">
    <property type="term" value="F:phosphoglycerate mutase activity"/>
    <property type="evidence" value="ECO:0007669"/>
    <property type="project" value="UniProtKB-UniRule"/>
</dbReference>
<dbReference type="UniPathway" id="UPA00109">
    <property type="reaction ID" value="UER00186"/>
</dbReference>
<dbReference type="InterPro" id="IPR011258">
    <property type="entry name" value="BPG-indep_PGM_N"/>
</dbReference>
<keyword evidence="6 9" id="KW-0324">Glycolysis</keyword>
<dbReference type="GO" id="GO:0006007">
    <property type="term" value="P:glucose catabolic process"/>
    <property type="evidence" value="ECO:0007669"/>
    <property type="project" value="InterPro"/>
</dbReference>
<evidence type="ECO:0000313" key="16">
    <source>
        <dbReference type="EMBL" id="TBH78211.1"/>
    </source>
</evidence>
<dbReference type="EMBL" id="SIXC01000018">
    <property type="protein sequence ID" value="TBH78211.1"/>
    <property type="molecule type" value="Genomic_DNA"/>
</dbReference>
<dbReference type="Gene3D" id="3.40.720.10">
    <property type="entry name" value="Alkaline Phosphatase, subunit A"/>
    <property type="match status" value="1"/>
</dbReference>
<proteinExistence type="inferred from homology"/>
<name>A0A6H3F8E4_9BACT</name>
<evidence type="ECO:0000256" key="2">
    <source>
        <dbReference type="ARBA" id="ARBA00002315"/>
    </source>
</evidence>
<evidence type="ECO:0000256" key="10">
    <source>
        <dbReference type="NCBIfam" id="TIGR01307"/>
    </source>
</evidence>
<dbReference type="InterPro" id="IPR005995">
    <property type="entry name" value="Pgm_bpd_ind"/>
</dbReference>
<keyword evidence="17" id="KW-1185">Reference proteome</keyword>
<evidence type="ECO:0000259" key="15">
    <source>
        <dbReference type="Pfam" id="PF06415"/>
    </source>
</evidence>
<comment type="cofactor">
    <cofactor evidence="9">
        <name>Mn(2+)</name>
        <dbReference type="ChEBI" id="CHEBI:29035"/>
    </cofactor>
    <text evidence="9">Binds 2 manganese ions per subunit.</text>
</comment>
<dbReference type="SUPFAM" id="SSF64158">
    <property type="entry name" value="2,3-Bisphosphoglycerate-independent phosphoglycerate mutase, substrate-binding domain"/>
    <property type="match status" value="1"/>
</dbReference>
<feature type="binding site" evidence="9 12">
    <location>
        <begin position="266"/>
        <end position="269"/>
    </location>
    <ligand>
        <name>substrate</name>
    </ligand>
</feature>
<dbReference type="PANTHER" id="PTHR31637:SF0">
    <property type="entry name" value="2,3-BISPHOSPHOGLYCERATE-INDEPENDENT PHOSPHOGLYCERATE MUTASE"/>
    <property type="match status" value="1"/>
</dbReference>
<feature type="binding site" evidence="9 13">
    <location>
        <position position="449"/>
    </location>
    <ligand>
        <name>Mn(2+)</name>
        <dbReference type="ChEBI" id="CHEBI:29035"/>
        <label>2</label>
    </ligand>
</feature>
<feature type="binding site" evidence="9 12">
    <location>
        <begin position="161"/>
        <end position="162"/>
    </location>
    <ligand>
        <name>substrate</name>
    </ligand>
</feature>